<dbReference type="InterPro" id="IPR011990">
    <property type="entry name" value="TPR-like_helical_dom_sf"/>
</dbReference>
<dbReference type="STRING" id="445961.IW15_16020"/>
<name>A0A086A3J7_9FLAO</name>
<accession>A0A086A3J7</accession>
<dbReference type="RefSeq" id="WP_034713159.1">
    <property type="nucleotide sequence ID" value="NZ_JPRH01000007.1"/>
</dbReference>
<keyword evidence="2" id="KW-1185">Reference proteome</keyword>
<evidence type="ECO:0000313" key="2">
    <source>
        <dbReference type="Proteomes" id="UP000028705"/>
    </source>
</evidence>
<sequence>MMLYGNQSRSKEIIELGTELKKVAQGKNDIDGNISNIYRRNALALGELGLDDASMNDFRIALKFIQTIENKDKRLYYLSLCYENMTVYYENKPFASKFGDSLLYFRKKSLSAAKQIRDNNGTVSNDLKYDQIAFDNMAIGVSYLSKEDTKANIASAEKYLLEGLKIHENEEYNIPSTNKITMLNQVSWLYSEKQEYQKSIDYALRALELQKKIVILTVEWNLLNFLLILI</sequence>
<evidence type="ECO:0000313" key="1">
    <source>
        <dbReference type="EMBL" id="KFF11261.1"/>
    </source>
</evidence>
<dbReference type="Proteomes" id="UP000028705">
    <property type="component" value="Unassembled WGS sequence"/>
</dbReference>
<evidence type="ECO:0008006" key="3">
    <source>
        <dbReference type="Google" id="ProtNLM"/>
    </source>
</evidence>
<proteinExistence type="predicted"/>
<dbReference type="Gene3D" id="1.25.40.10">
    <property type="entry name" value="Tetratricopeptide repeat domain"/>
    <property type="match status" value="1"/>
</dbReference>
<dbReference type="EMBL" id="JPRH01000007">
    <property type="protein sequence ID" value="KFF11261.1"/>
    <property type="molecule type" value="Genomic_DNA"/>
</dbReference>
<dbReference type="AlphaFoldDB" id="A0A086A3J7"/>
<comment type="caution">
    <text evidence="1">The sequence shown here is derived from an EMBL/GenBank/DDBJ whole genome shotgun (WGS) entry which is preliminary data.</text>
</comment>
<dbReference type="OrthoDB" id="5295174at2"/>
<organism evidence="1 2">
    <name type="scientific">Chryseobacterium soli</name>
    <dbReference type="NCBI Taxonomy" id="445961"/>
    <lineage>
        <taxon>Bacteria</taxon>
        <taxon>Pseudomonadati</taxon>
        <taxon>Bacteroidota</taxon>
        <taxon>Flavobacteriia</taxon>
        <taxon>Flavobacteriales</taxon>
        <taxon>Weeksellaceae</taxon>
        <taxon>Chryseobacterium group</taxon>
        <taxon>Chryseobacterium</taxon>
    </lineage>
</organism>
<gene>
    <name evidence="1" type="ORF">IW15_16020</name>
</gene>
<protein>
    <recommendedName>
        <fullName evidence="3">MalT-like TPR region domain-containing protein</fullName>
    </recommendedName>
</protein>
<reference evidence="1 2" key="1">
    <citation type="submission" date="2014-07" db="EMBL/GenBank/DDBJ databases">
        <title>Genome of Chryseobacterium soli DSM 19298.</title>
        <authorList>
            <person name="Stropko S.J."/>
            <person name="Pipes S.E."/>
            <person name="Newman J."/>
        </authorList>
    </citation>
    <scope>NUCLEOTIDE SEQUENCE [LARGE SCALE GENOMIC DNA]</scope>
    <source>
        <strain evidence="1 2">DSM 19298</strain>
    </source>
</reference>